<accession>A0AAV4SCY9</accession>
<evidence type="ECO:0000313" key="1">
    <source>
        <dbReference type="EMBL" id="GIY31849.1"/>
    </source>
</evidence>
<gene>
    <name evidence="1" type="ORF">CDAR_542851</name>
</gene>
<sequence length="100" mass="11350">MGLEEKLRQSFPASKSLKLWSVFRKGDGPVTGRFMAPFKALDLGRYQTKFKADTTKDYIGMGDSCVSLSVDYEGSESQVKQLFVRLQSLGLQRLQRMYSN</sequence>
<comment type="caution">
    <text evidence="1">The sequence shown here is derived from an EMBL/GenBank/DDBJ whole genome shotgun (WGS) entry which is preliminary data.</text>
</comment>
<keyword evidence="2" id="KW-1185">Reference proteome</keyword>
<name>A0AAV4SCY9_9ARAC</name>
<evidence type="ECO:0000313" key="2">
    <source>
        <dbReference type="Proteomes" id="UP001054837"/>
    </source>
</evidence>
<dbReference type="Proteomes" id="UP001054837">
    <property type="component" value="Unassembled WGS sequence"/>
</dbReference>
<proteinExistence type="predicted"/>
<protein>
    <submittedName>
        <fullName evidence="1">Uncharacterized protein</fullName>
    </submittedName>
</protein>
<reference evidence="1 2" key="1">
    <citation type="submission" date="2021-06" db="EMBL/GenBank/DDBJ databases">
        <title>Caerostris darwini draft genome.</title>
        <authorList>
            <person name="Kono N."/>
            <person name="Arakawa K."/>
        </authorList>
    </citation>
    <scope>NUCLEOTIDE SEQUENCE [LARGE SCALE GENOMIC DNA]</scope>
</reference>
<dbReference type="AlphaFoldDB" id="A0AAV4SCY9"/>
<dbReference type="EMBL" id="BPLQ01007723">
    <property type="protein sequence ID" value="GIY31849.1"/>
    <property type="molecule type" value="Genomic_DNA"/>
</dbReference>
<organism evidence="1 2">
    <name type="scientific">Caerostris darwini</name>
    <dbReference type="NCBI Taxonomy" id="1538125"/>
    <lineage>
        <taxon>Eukaryota</taxon>
        <taxon>Metazoa</taxon>
        <taxon>Ecdysozoa</taxon>
        <taxon>Arthropoda</taxon>
        <taxon>Chelicerata</taxon>
        <taxon>Arachnida</taxon>
        <taxon>Araneae</taxon>
        <taxon>Araneomorphae</taxon>
        <taxon>Entelegynae</taxon>
        <taxon>Araneoidea</taxon>
        <taxon>Araneidae</taxon>
        <taxon>Caerostris</taxon>
    </lineage>
</organism>